<sequence length="46" mass="5075">MGASTCRCQAAGDQTVTKLSGPAEPNPRKAYGRRESGPKRRRWEGR</sequence>
<evidence type="ECO:0000313" key="2">
    <source>
        <dbReference type="EMBL" id="ESR26715.1"/>
    </source>
</evidence>
<dbReference type="AlphaFoldDB" id="V4RUG0"/>
<reference evidence="2 3" key="1">
    <citation type="journal article" date="2014" name="Genome Announc.">
        <title>Draft Genome Sequence of Lutibaculum baratangense Strain AMV1T, Isolated from a Mud Volcano in Andamans, India.</title>
        <authorList>
            <person name="Singh A."/>
            <person name="Sreenivas A."/>
            <person name="Sathyanarayana Reddy G."/>
            <person name="Pinnaka A.K."/>
            <person name="Shivaji S."/>
        </authorList>
    </citation>
    <scope>NUCLEOTIDE SEQUENCE [LARGE SCALE GENOMIC DNA]</scope>
    <source>
        <strain evidence="2 3">AMV1</strain>
    </source>
</reference>
<dbReference type="STRING" id="631454.N177_0499"/>
<gene>
    <name evidence="2" type="ORF">N177_0499</name>
</gene>
<dbReference type="EMBL" id="AWXZ01000013">
    <property type="protein sequence ID" value="ESR26715.1"/>
    <property type="molecule type" value="Genomic_DNA"/>
</dbReference>
<evidence type="ECO:0000256" key="1">
    <source>
        <dbReference type="SAM" id="MobiDB-lite"/>
    </source>
</evidence>
<proteinExistence type="predicted"/>
<keyword evidence="3" id="KW-1185">Reference proteome</keyword>
<feature type="compositionally biased region" description="Basic and acidic residues" evidence="1">
    <location>
        <begin position="32"/>
        <end position="46"/>
    </location>
</feature>
<evidence type="ECO:0000313" key="3">
    <source>
        <dbReference type="Proteomes" id="UP000017819"/>
    </source>
</evidence>
<accession>V4RUG0</accession>
<protein>
    <submittedName>
        <fullName evidence="2">Uncharacterized protein</fullName>
    </submittedName>
</protein>
<comment type="caution">
    <text evidence="2">The sequence shown here is derived from an EMBL/GenBank/DDBJ whole genome shotgun (WGS) entry which is preliminary data.</text>
</comment>
<feature type="region of interest" description="Disordered" evidence="1">
    <location>
        <begin position="17"/>
        <end position="46"/>
    </location>
</feature>
<organism evidence="2 3">
    <name type="scientific">Lutibaculum baratangense AMV1</name>
    <dbReference type="NCBI Taxonomy" id="631454"/>
    <lineage>
        <taxon>Bacteria</taxon>
        <taxon>Pseudomonadati</taxon>
        <taxon>Pseudomonadota</taxon>
        <taxon>Alphaproteobacteria</taxon>
        <taxon>Hyphomicrobiales</taxon>
        <taxon>Tepidamorphaceae</taxon>
        <taxon>Lutibaculum</taxon>
    </lineage>
</organism>
<dbReference type="Proteomes" id="UP000017819">
    <property type="component" value="Unassembled WGS sequence"/>
</dbReference>
<name>V4RUG0_9HYPH</name>